<sequence>MDLHSVTNRLDRRINLLKDKDSEDIEMVPAMETNIHKLFFELEKTLKSEMRDWWDSALLKKYIDNKFIPRGLRFEKQPFFNDNTPLEQEWLGALDTCSFILMDILIRYRESRLCVTEKSIMDLQGRIGSIQEQSSVISKLDEATNQKLISFEKELIMRKKKKFQRDKLDYQNGQVRSWQRKRSSRSTYNHPVGYKEGSLTCSHLSPKGGFKQKIGSYADIVRNPRYGKGSRSTVYGEKTAIKIKKNPMPPPPRYNNYSPNPNYIPLGRNFRPDKAEEVPKVGVDLVGGLGARPKKINPHRKHVIDHTDDDFLESLPQMEKDKTFPLFKRPQKRRGAFVEERGEGENSPAKMRCL</sequence>
<evidence type="ECO:0000313" key="3">
    <source>
        <dbReference type="Proteomes" id="UP001295444"/>
    </source>
</evidence>
<evidence type="ECO:0000256" key="1">
    <source>
        <dbReference type="SAM" id="MobiDB-lite"/>
    </source>
</evidence>
<reference evidence="2" key="1">
    <citation type="submission" date="2022-03" db="EMBL/GenBank/DDBJ databases">
        <authorList>
            <person name="Alioto T."/>
            <person name="Alioto T."/>
            <person name="Gomez Garrido J."/>
        </authorList>
    </citation>
    <scope>NUCLEOTIDE SEQUENCE</scope>
</reference>
<dbReference type="Proteomes" id="UP001295444">
    <property type="component" value="Chromosome 05"/>
</dbReference>
<gene>
    <name evidence="2" type="ORF">PECUL_23A015835</name>
</gene>
<name>A0AAD1W9I9_PELCU</name>
<protein>
    <submittedName>
        <fullName evidence="2">Uncharacterized protein</fullName>
    </submittedName>
</protein>
<organism evidence="2 3">
    <name type="scientific">Pelobates cultripes</name>
    <name type="common">Western spadefoot toad</name>
    <dbReference type="NCBI Taxonomy" id="61616"/>
    <lineage>
        <taxon>Eukaryota</taxon>
        <taxon>Metazoa</taxon>
        <taxon>Chordata</taxon>
        <taxon>Craniata</taxon>
        <taxon>Vertebrata</taxon>
        <taxon>Euteleostomi</taxon>
        <taxon>Amphibia</taxon>
        <taxon>Batrachia</taxon>
        <taxon>Anura</taxon>
        <taxon>Pelobatoidea</taxon>
        <taxon>Pelobatidae</taxon>
        <taxon>Pelobates</taxon>
    </lineage>
</organism>
<proteinExistence type="predicted"/>
<keyword evidence="3" id="KW-1185">Reference proteome</keyword>
<accession>A0AAD1W9I9</accession>
<dbReference type="EMBL" id="OW240916">
    <property type="protein sequence ID" value="CAH2294111.1"/>
    <property type="molecule type" value="Genomic_DNA"/>
</dbReference>
<evidence type="ECO:0000313" key="2">
    <source>
        <dbReference type="EMBL" id="CAH2294111.1"/>
    </source>
</evidence>
<feature type="region of interest" description="Disordered" evidence="1">
    <location>
        <begin position="332"/>
        <end position="354"/>
    </location>
</feature>
<dbReference type="AlphaFoldDB" id="A0AAD1W9I9"/>